<dbReference type="Proteomes" id="UP000188268">
    <property type="component" value="Unassembled WGS sequence"/>
</dbReference>
<feature type="region of interest" description="Disordered" evidence="1">
    <location>
        <begin position="1"/>
        <end position="22"/>
    </location>
</feature>
<dbReference type="OrthoDB" id="1600564at2759"/>
<dbReference type="EMBL" id="AWWV01008807">
    <property type="protein sequence ID" value="OMO89210.1"/>
    <property type="molecule type" value="Genomic_DNA"/>
</dbReference>
<keyword evidence="3" id="KW-1185">Reference proteome</keyword>
<evidence type="ECO:0000313" key="2">
    <source>
        <dbReference type="EMBL" id="OMO89210.1"/>
    </source>
</evidence>
<accession>A0A1R3J333</accession>
<proteinExistence type="predicted"/>
<evidence type="ECO:0000313" key="3">
    <source>
        <dbReference type="Proteomes" id="UP000188268"/>
    </source>
</evidence>
<evidence type="ECO:0000256" key="1">
    <source>
        <dbReference type="SAM" id="MobiDB-lite"/>
    </source>
</evidence>
<gene>
    <name evidence="2" type="ORF">CCACVL1_07987</name>
</gene>
<dbReference type="AlphaFoldDB" id="A0A1R3J333"/>
<protein>
    <submittedName>
        <fullName evidence="2">Uncharacterized protein</fullName>
    </submittedName>
</protein>
<organism evidence="2 3">
    <name type="scientific">Corchorus capsularis</name>
    <name type="common">Jute</name>
    <dbReference type="NCBI Taxonomy" id="210143"/>
    <lineage>
        <taxon>Eukaryota</taxon>
        <taxon>Viridiplantae</taxon>
        <taxon>Streptophyta</taxon>
        <taxon>Embryophyta</taxon>
        <taxon>Tracheophyta</taxon>
        <taxon>Spermatophyta</taxon>
        <taxon>Magnoliopsida</taxon>
        <taxon>eudicotyledons</taxon>
        <taxon>Gunneridae</taxon>
        <taxon>Pentapetalae</taxon>
        <taxon>rosids</taxon>
        <taxon>malvids</taxon>
        <taxon>Malvales</taxon>
        <taxon>Malvaceae</taxon>
        <taxon>Grewioideae</taxon>
        <taxon>Apeibeae</taxon>
        <taxon>Corchorus</taxon>
    </lineage>
</organism>
<sequence>MGSTGVDSCPTEEDSKSSSGSNDYVNIYLQPFLAYGQQYTHDEFVELLASTLEVIVALESVIVALESEVVRYGLNRLFSCLELGLGVKIVLFQAFVAFRLTECDGEGK</sequence>
<name>A0A1R3J333_COCAP</name>
<dbReference type="Gramene" id="OMO89210">
    <property type="protein sequence ID" value="OMO89210"/>
    <property type="gene ID" value="CCACVL1_07987"/>
</dbReference>
<reference evidence="2 3" key="1">
    <citation type="submission" date="2013-09" db="EMBL/GenBank/DDBJ databases">
        <title>Corchorus capsularis genome sequencing.</title>
        <authorList>
            <person name="Alam M."/>
            <person name="Haque M.S."/>
            <person name="Islam M.S."/>
            <person name="Emdad E.M."/>
            <person name="Islam M.M."/>
            <person name="Ahmed B."/>
            <person name="Halim A."/>
            <person name="Hossen Q.M.M."/>
            <person name="Hossain M.Z."/>
            <person name="Ahmed R."/>
            <person name="Khan M.M."/>
            <person name="Islam R."/>
            <person name="Rashid M.M."/>
            <person name="Khan S.A."/>
            <person name="Rahman M.S."/>
            <person name="Alam M."/>
        </authorList>
    </citation>
    <scope>NUCLEOTIDE SEQUENCE [LARGE SCALE GENOMIC DNA]</scope>
    <source>
        <strain evidence="3">cv. CVL-1</strain>
        <tissue evidence="2">Whole seedling</tissue>
    </source>
</reference>
<comment type="caution">
    <text evidence="2">The sequence shown here is derived from an EMBL/GenBank/DDBJ whole genome shotgun (WGS) entry which is preliminary data.</text>
</comment>